<dbReference type="EMBL" id="CADIKH010000117">
    <property type="protein sequence ID" value="CAB3774439.1"/>
    <property type="molecule type" value="Genomic_DNA"/>
</dbReference>
<name>A0A6J5F6L1_9BURK</name>
<protein>
    <submittedName>
        <fullName evidence="1">Uncharacterized protein</fullName>
    </submittedName>
</protein>
<gene>
    <name evidence="1" type="ORF">LMG29542_07816</name>
</gene>
<dbReference type="Proteomes" id="UP000494363">
    <property type="component" value="Unassembled WGS sequence"/>
</dbReference>
<accession>A0A6J5F6L1</accession>
<keyword evidence="2" id="KW-1185">Reference proteome</keyword>
<evidence type="ECO:0000313" key="1">
    <source>
        <dbReference type="EMBL" id="CAB3774439.1"/>
    </source>
</evidence>
<reference evidence="1 2" key="1">
    <citation type="submission" date="2020-04" db="EMBL/GenBank/DDBJ databases">
        <authorList>
            <person name="De Canck E."/>
        </authorList>
    </citation>
    <scope>NUCLEOTIDE SEQUENCE [LARGE SCALE GENOMIC DNA]</scope>
    <source>
        <strain evidence="1 2">LMG 29542</strain>
    </source>
</reference>
<sequence length="103" mass="11150">MCYIAQLVQLDQDPVLDKQHALFALHIVAGLSLRAGESGDVIMRDNRAVNSIDERIVEPGLCMPDSRLFGTTISGQLSTNPNAQTCESIQSGNCRAQVAMAYV</sequence>
<dbReference type="AlphaFoldDB" id="A0A6J5F6L1"/>
<evidence type="ECO:0000313" key="2">
    <source>
        <dbReference type="Proteomes" id="UP000494363"/>
    </source>
</evidence>
<proteinExistence type="predicted"/>
<organism evidence="1 2">
    <name type="scientific">Paraburkholderia humisilvae</name>
    <dbReference type="NCBI Taxonomy" id="627669"/>
    <lineage>
        <taxon>Bacteria</taxon>
        <taxon>Pseudomonadati</taxon>
        <taxon>Pseudomonadota</taxon>
        <taxon>Betaproteobacteria</taxon>
        <taxon>Burkholderiales</taxon>
        <taxon>Burkholderiaceae</taxon>
        <taxon>Paraburkholderia</taxon>
    </lineage>
</organism>